<evidence type="ECO:0000313" key="2">
    <source>
        <dbReference type="Proteomes" id="UP000245626"/>
    </source>
</evidence>
<evidence type="ECO:0000313" key="1">
    <source>
        <dbReference type="EMBL" id="PWN53047.1"/>
    </source>
</evidence>
<name>A0ACD0P4X4_9BASI</name>
<proteinExistence type="predicted"/>
<protein>
    <submittedName>
        <fullName evidence="1">Uncharacterized protein</fullName>
    </submittedName>
</protein>
<sequence>MSGTPPTIAFTAPAPIQTGSSPSSSSTTSTLNQQWIKTTHFFPAAWPRSNNRSARSDSYHPPPNQSDAQPSHPDQDPLDAKAIEATRRELAFEEWKARCAKPKGASKTLFEDLRDMSRPEFHQPRIQQARQHNEAQLWGCVERIVPVYEAPLHGEPSSAGNPSYDQPGITLVIGHANGFHKEVWEPTLQSLVRSIAQSPEYSSKIRIDEIWNFDCTHAGEAGSINRENLGEVISWFDHPRDILQLLDHYLPSLPPPKSNQGMPTIKGPQWLPPTLKRTGQGQGRKHRRLVAVGHSFSGAALAMLTSSFPDLFEGTILVDPAFSPPERELFYAREGELPFESKGQPDASKLEDYKLSKGAVVRKDNFANLLAARKSFLSKPFFQAWDPRVLELHLRFALRPLLLPASEGSVVEQIASKDVPLTLSNSKWHEASAFSNTWMSKFGWYGLGQRRHKGWTGMISMEGGFYSQAVQDLITSIPGGLFYTMPGGHLVAMEQPDALGEKLAELIHTQTTKSEKGGRQGPQIPAPRL</sequence>
<dbReference type="EMBL" id="KZ819744">
    <property type="protein sequence ID" value="PWN53047.1"/>
    <property type="molecule type" value="Genomic_DNA"/>
</dbReference>
<gene>
    <name evidence="1" type="ORF">IE53DRAFT_373235</name>
</gene>
<keyword evidence="2" id="KW-1185">Reference proteome</keyword>
<reference evidence="1 2" key="1">
    <citation type="journal article" date="2018" name="Mol. Biol. Evol.">
        <title>Broad Genomic Sampling Reveals a Smut Pathogenic Ancestry of the Fungal Clade Ustilaginomycotina.</title>
        <authorList>
            <person name="Kijpornyongpan T."/>
            <person name="Mondo S.J."/>
            <person name="Barry K."/>
            <person name="Sandor L."/>
            <person name="Lee J."/>
            <person name="Lipzen A."/>
            <person name="Pangilinan J."/>
            <person name="LaButti K."/>
            <person name="Hainaut M."/>
            <person name="Henrissat B."/>
            <person name="Grigoriev I.V."/>
            <person name="Spatafora J.W."/>
            <person name="Aime M.C."/>
        </authorList>
    </citation>
    <scope>NUCLEOTIDE SEQUENCE [LARGE SCALE GENOMIC DNA]</scope>
    <source>
        <strain evidence="1 2">SA 807</strain>
    </source>
</reference>
<organism evidence="1 2">
    <name type="scientific">Violaceomyces palustris</name>
    <dbReference type="NCBI Taxonomy" id="1673888"/>
    <lineage>
        <taxon>Eukaryota</taxon>
        <taxon>Fungi</taxon>
        <taxon>Dikarya</taxon>
        <taxon>Basidiomycota</taxon>
        <taxon>Ustilaginomycotina</taxon>
        <taxon>Ustilaginomycetes</taxon>
        <taxon>Violaceomycetales</taxon>
        <taxon>Violaceomycetaceae</taxon>
        <taxon>Violaceomyces</taxon>
    </lineage>
</organism>
<accession>A0ACD0P4X4</accession>
<dbReference type="Proteomes" id="UP000245626">
    <property type="component" value="Unassembled WGS sequence"/>
</dbReference>